<organism evidence="4">
    <name type="scientific">Anisakis simplex</name>
    <name type="common">Herring worm</name>
    <dbReference type="NCBI Taxonomy" id="6269"/>
    <lineage>
        <taxon>Eukaryota</taxon>
        <taxon>Metazoa</taxon>
        <taxon>Ecdysozoa</taxon>
        <taxon>Nematoda</taxon>
        <taxon>Chromadorea</taxon>
        <taxon>Rhabditida</taxon>
        <taxon>Spirurina</taxon>
        <taxon>Ascaridomorpha</taxon>
        <taxon>Ascaridoidea</taxon>
        <taxon>Anisakidae</taxon>
        <taxon>Anisakis</taxon>
        <taxon>Anisakis simplex complex</taxon>
    </lineage>
</organism>
<protein>
    <submittedName>
        <fullName evidence="4">Ovule protein</fullName>
    </submittedName>
</protein>
<feature type="compositionally biased region" description="Basic and acidic residues" evidence="1">
    <location>
        <begin position="109"/>
        <end position="126"/>
    </location>
</feature>
<accession>A0A0M3J2I3</accession>
<reference evidence="2 3" key="2">
    <citation type="submission" date="2018-11" db="EMBL/GenBank/DDBJ databases">
        <authorList>
            <consortium name="Pathogen Informatics"/>
        </authorList>
    </citation>
    <scope>NUCLEOTIDE SEQUENCE [LARGE SCALE GENOMIC DNA]</scope>
</reference>
<evidence type="ECO:0000313" key="2">
    <source>
        <dbReference type="EMBL" id="VDK18969.1"/>
    </source>
</evidence>
<feature type="compositionally biased region" description="Basic and acidic residues" evidence="1">
    <location>
        <begin position="39"/>
        <end position="71"/>
    </location>
</feature>
<gene>
    <name evidence="2" type="ORF">ASIM_LOCUS1616</name>
</gene>
<proteinExistence type="predicted"/>
<sequence length="126" mass="14311">MNDMCRWRGKNLSNSKGLPESNQYSGTKQIQTQQSHSVEPIDLKKIEDPAKRKISDPQGDEKLSADVKVAEEQQVGNDTEKKSAKKNSEKMSELNTLQGVPTKMPTMDVFHDPAKKDKYYRSEELL</sequence>
<dbReference type="WBParaSite" id="ASIM_0000174101-mRNA-1">
    <property type="protein sequence ID" value="ASIM_0000174101-mRNA-1"/>
    <property type="gene ID" value="ASIM_0000174101"/>
</dbReference>
<evidence type="ECO:0000313" key="3">
    <source>
        <dbReference type="Proteomes" id="UP000267096"/>
    </source>
</evidence>
<evidence type="ECO:0000313" key="4">
    <source>
        <dbReference type="WBParaSite" id="ASIM_0000174101-mRNA-1"/>
    </source>
</evidence>
<dbReference type="OrthoDB" id="10493121at2759"/>
<reference evidence="4" key="1">
    <citation type="submission" date="2017-02" db="UniProtKB">
        <authorList>
            <consortium name="WormBaseParasite"/>
        </authorList>
    </citation>
    <scope>IDENTIFICATION</scope>
</reference>
<dbReference type="AlphaFoldDB" id="A0A0M3J2I3"/>
<feature type="compositionally biased region" description="Basic and acidic residues" evidence="1">
    <location>
        <begin position="78"/>
        <end position="92"/>
    </location>
</feature>
<feature type="region of interest" description="Disordered" evidence="1">
    <location>
        <begin position="1"/>
        <end position="126"/>
    </location>
</feature>
<dbReference type="EMBL" id="UYRR01001813">
    <property type="protein sequence ID" value="VDK18969.1"/>
    <property type="molecule type" value="Genomic_DNA"/>
</dbReference>
<name>A0A0M3J2I3_ANISI</name>
<evidence type="ECO:0000256" key="1">
    <source>
        <dbReference type="SAM" id="MobiDB-lite"/>
    </source>
</evidence>
<feature type="compositionally biased region" description="Polar residues" evidence="1">
    <location>
        <begin position="11"/>
        <end position="37"/>
    </location>
</feature>
<dbReference type="Proteomes" id="UP000267096">
    <property type="component" value="Unassembled WGS sequence"/>
</dbReference>
<keyword evidence="3" id="KW-1185">Reference proteome</keyword>